<protein>
    <submittedName>
        <fullName evidence="1">Uncharacterized protein</fullName>
    </submittedName>
</protein>
<reference evidence="1 2" key="1">
    <citation type="submission" date="2017-03" db="EMBL/GenBank/DDBJ databases">
        <title>Genomes of endolithic fungi from Antarctica.</title>
        <authorList>
            <person name="Coleine C."/>
            <person name="Masonjones S."/>
            <person name="Stajich J.E."/>
        </authorList>
    </citation>
    <scope>NUCLEOTIDE SEQUENCE [LARGE SCALE GENOMIC DNA]</scope>
    <source>
        <strain evidence="1 2">CCFEE 5184</strain>
    </source>
</reference>
<evidence type="ECO:0000313" key="1">
    <source>
        <dbReference type="EMBL" id="TKA74439.1"/>
    </source>
</evidence>
<name>A0A4V5NGC7_9PEZI</name>
<dbReference type="Proteomes" id="UP000309340">
    <property type="component" value="Unassembled WGS sequence"/>
</dbReference>
<dbReference type="AlphaFoldDB" id="A0A4V5NGC7"/>
<organism evidence="1 2">
    <name type="scientific">Friedmanniomyces simplex</name>
    <dbReference type="NCBI Taxonomy" id="329884"/>
    <lineage>
        <taxon>Eukaryota</taxon>
        <taxon>Fungi</taxon>
        <taxon>Dikarya</taxon>
        <taxon>Ascomycota</taxon>
        <taxon>Pezizomycotina</taxon>
        <taxon>Dothideomycetes</taxon>
        <taxon>Dothideomycetidae</taxon>
        <taxon>Mycosphaerellales</taxon>
        <taxon>Teratosphaeriaceae</taxon>
        <taxon>Friedmanniomyces</taxon>
    </lineage>
</organism>
<evidence type="ECO:0000313" key="2">
    <source>
        <dbReference type="Proteomes" id="UP000309340"/>
    </source>
</evidence>
<proteinExistence type="predicted"/>
<comment type="caution">
    <text evidence="1">The sequence shown here is derived from an EMBL/GenBank/DDBJ whole genome shotgun (WGS) entry which is preliminary data.</text>
</comment>
<accession>A0A4V5NGC7</accession>
<dbReference type="EMBL" id="NAJQ01000226">
    <property type="protein sequence ID" value="TKA74439.1"/>
    <property type="molecule type" value="Genomic_DNA"/>
</dbReference>
<gene>
    <name evidence="1" type="ORF">B0A55_05066</name>
</gene>
<keyword evidence="2" id="KW-1185">Reference proteome</keyword>
<sequence>MRLITIIAVEVTALVLLTCFAAWWAVCPTSVNDNITAHIVSNHSFTNHTVCDRVVSEAQQPLSVKALLPGTDLSENFRLVQNDAEQLVEISRISGDIHRRYFVQGNITAAIPTTNRNTAWVLSRIESKLRTLSTLRSLEVHANFTIGPL</sequence>